<dbReference type="GO" id="GO:0005737">
    <property type="term" value="C:cytoplasm"/>
    <property type="evidence" value="ECO:0007669"/>
    <property type="project" value="TreeGrafter"/>
</dbReference>
<organism evidence="4 5">
    <name type="scientific">Phytohabitans suffuscus</name>
    <dbReference type="NCBI Taxonomy" id="624315"/>
    <lineage>
        <taxon>Bacteria</taxon>
        <taxon>Bacillati</taxon>
        <taxon>Actinomycetota</taxon>
        <taxon>Actinomycetes</taxon>
        <taxon>Micromonosporales</taxon>
        <taxon>Micromonosporaceae</taxon>
    </lineage>
</organism>
<dbReference type="InterPro" id="IPR036265">
    <property type="entry name" value="HIT-like_sf"/>
</dbReference>
<keyword evidence="5" id="KW-1185">Reference proteome</keyword>
<sequence>MLAASRGRPVYSEMLAGERAAGVRVVAANEHWTAFVPVAARWPFEVHIAPHRRVPDLPALDEAERAAFGPLYLDVLRRFDGLFDVPMPYISAWHQAPVRAGREESHLHLQIFSIRRAANKLKYLAGSESAMGVFINDILPEDAARQLRAAA</sequence>
<dbReference type="InterPro" id="IPR001937">
    <property type="entry name" value="GalP_UDPtransf1"/>
</dbReference>
<proteinExistence type="predicted"/>
<dbReference type="Pfam" id="PF02744">
    <property type="entry name" value="GalP_UDP_tr_C"/>
    <property type="match status" value="1"/>
</dbReference>
<gene>
    <name evidence="4" type="ORF">Psuf_041930</name>
</gene>
<evidence type="ECO:0000313" key="5">
    <source>
        <dbReference type="Proteomes" id="UP000503011"/>
    </source>
</evidence>
<evidence type="ECO:0000256" key="1">
    <source>
        <dbReference type="ARBA" id="ARBA00016340"/>
    </source>
</evidence>
<evidence type="ECO:0000313" key="4">
    <source>
        <dbReference type="EMBL" id="BCB86880.1"/>
    </source>
</evidence>
<dbReference type="Gene3D" id="3.30.428.10">
    <property type="entry name" value="HIT-like"/>
    <property type="match status" value="1"/>
</dbReference>
<dbReference type="GO" id="GO:0033499">
    <property type="term" value="P:galactose catabolic process via UDP-galactose, Leloir pathway"/>
    <property type="evidence" value="ECO:0007669"/>
    <property type="project" value="TreeGrafter"/>
</dbReference>
<feature type="domain" description="Galactose-1-phosphate uridyl transferase C-terminal" evidence="3">
    <location>
        <begin position="6"/>
        <end position="149"/>
    </location>
</feature>
<dbReference type="GO" id="GO:0008108">
    <property type="term" value="F:UDP-glucose:hexose-1-phosphate uridylyltransferase activity"/>
    <property type="evidence" value="ECO:0007669"/>
    <property type="project" value="InterPro"/>
</dbReference>
<accession>A0A6F8YLB0</accession>
<dbReference type="InterPro" id="IPR005850">
    <property type="entry name" value="GalP_Utransf_C"/>
</dbReference>
<evidence type="ECO:0000256" key="2">
    <source>
        <dbReference type="ARBA" id="ARBA00023144"/>
    </source>
</evidence>
<protein>
    <recommendedName>
        <fullName evidence="1">Galactose-1-phosphate uridylyltransferase</fullName>
    </recommendedName>
</protein>
<reference evidence="4 5" key="2">
    <citation type="submission" date="2020-03" db="EMBL/GenBank/DDBJ databases">
        <authorList>
            <person name="Ichikawa N."/>
            <person name="Kimura A."/>
            <person name="Kitahashi Y."/>
            <person name="Uohara A."/>
        </authorList>
    </citation>
    <scope>NUCLEOTIDE SEQUENCE [LARGE SCALE GENOMIC DNA]</scope>
    <source>
        <strain evidence="4 5">NBRC 105367</strain>
    </source>
</reference>
<keyword evidence="2" id="KW-0299">Galactose metabolism</keyword>
<keyword evidence="2" id="KW-0119">Carbohydrate metabolism</keyword>
<name>A0A6F8YLB0_9ACTN</name>
<dbReference type="Proteomes" id="UP000503011">
    <property type="component" value="Chromosome"/>
</dbReference>
<dbReference type="PANTHER" id="PTHR11943:SF1">
    <property type="entry name" value="GALACTOSE-1-PHOSPHATE URIDYLYLTRANSFERASE"/>
    <property type="match status" value="1"/>
</dbReference>
<evidence type="ECO:0000259" key="3">
    <source>
        <dbReference type="Pfam" id="PF02744"/>
    </source>
</evidence>
<dbReference type="EMBL" id="AP022871">
    <property type="protein sequence ID" value="BCB86880.1"/>
    <property type="molecule type" value="Genomic_DNA"/>
</dbReference>
<reference evidence="4 5" key="1">
    <citation type="submission" date="2020-03" db="EMBL/GenBank/DDBJ databases">
        <title>Whole genome shotgun sequence of Phytohabitans suffuscus NBRC 105367.</title>
        <authorList>
            <person name="Komaki H."/>
            <person name="Tamura T."/>
        </authorList>
    </citation>
    <scope>NUCLEOTIDE SEQUENCE [LARGE SCALE GENOMIC DNA]</scope>
    <source>
        <strain evidence="4 5">NBRC 105367</strain>
    </source>
</reference>
<dbReference type="KEGG" id="psuu:Psuf_041930"/>
<dbReference type="SUPFAM" id="SSF54197">
    <property type="entry name" value="HIT-like"/>
    <property type="match status" value="1"/>
</dbReference>
<dbReference type="PANTHER" id="PTHR11943">
    <property type="entry name" value="GALACTOSE-1-PHOSPHATE URIDYLYLTRANSFERASE"/>
    <property type="match status" value="1"/>
</dbReference>
<dbReference type="AlphaFoldDB" id="A0A6F8YLB0"/>
<dbReference type="GO" id="GO:0008270">
    <property type="term" value="F:zinc ion binding"/>
    <property type="evidence" value="ECO:0007669"/>
    <property type="project" value="InterPro"/>
</dbReference>